<dbReference type="RefSeq" id="WP_078683533.1">
    <property type="nucleotide sequence ID" value="NZ_FUYA01000001.1"/>
</dbReference>
<sequence length="104" mass="10933">MRKAVVTGIVCALFTFGAVGIAQADAHKLYKSKCAGCHGQNGEKLALGAGVPLKGHSAADLEKMMKGYLDGTYGGNKKTIMVNILKKLSPEEISGLAKHIEGFK</sequence>
<dbReference type="GO" id="GO:0020037">
    <property type="term" value="F:heme binding"/>
    <property type="evidence" value="ECO:0007669"/>
    <property type="project" value="InterPro"/>
</dbReference>
<proteinExistence type="predicted"/>
<dbReference type="EMBL" id="FUYA01000001">
    <property type="protein sequence ID" value="SKA63769.1"/>
    <property type="molecule type" value="Genomic_DNA"/>
</dbReference>
<keyword evidence="5" id="KW-0732">Signal</keyword>
<organism evidence="7 8">
    <name type="scientific">Desulfobaculum bizertense DSM 18034</name>
    <dbReference type="NCBI Taxonomy" id="1121442"/>
    <lineage>
        <taxon>Bacteria</taxon>
        <taxon>Pseudomonadati</taxon>
        <taxon>Thermodesulfobacteriota</taxon>
        <taxon>Desulfovibrionia</taxon>
        <taxon>Desulfovibrionales</taxon>
        <taxon>Desulfovibrionaceae</taxon>
        <taxon>Desulfobaculum</taxon>
    </lineage>
</organism>
<keyword evidence="3 4" id="KW-0408">Iron</keyword>
<protein>
    <submittedName>
        <fullName evidence="7">Cytochrome c</fullName>
    </submittedName>
</protein>
<dbReference type="Gene3D" id="1.10.760.10">
    <property type="entry name" value="Cytochrome c-like domain"/>
    <property type="match status" value="1"/>
</dbReference>
<evidence type="ECO:0000259" key="6">
    <source>
        <dbReference type="PROSITE" id="PS51007"/>
    </source>
</evidence>
<evidence type="ECO:0000256" key="5">
    <source>
        <dbReference type="SAM" id="SignalP"/>
    </source>
</evidence>
<feature type="chain" id="PRO_5012843406" evidence="5">
    <location>
        <begin position="25"/>
        <end position="104"/>
    </location>
</feature>
<evidence type="ECO:0000313" key="7">
    <source>
        <dbReference type="EMBL" id="SKA63769.1"/>
    </source>
</evidence>
<evidence type="ECO:0000313" key="8">
    <source>
        <dbReference type="Proteomes" id="UP000189733"/>
    </source>
</evidence>
<reference evidence="7 8" key="1">
    <citation type="submission" date="2017-02" db="EMBL/GenBank/DDBJ databases">
        <authorList>
            <person name="Peterson S.W."/>
        </authorList>
    </citation>
    <scope>NUCLEOTIDE SEQUENCE [LARGE SCALE GENOMIC DNA]</scope>
    <source>
        <strain evidence="7 8">DSM 18034</strain>
    </source>
</reference>
<name>A0A1T4VFN0_9BACT</name>
<dbReference type="PROSITE" id="PS51007">
    <property type="entry name" value="CYTC"/>
    <property type="match status" value="1"/>
</dbReference>
<dbReference type="GO" id="GO:0009055">
    <property type="term" value="F:electron transfer activity"/>
    <property type="evidence" value="ECO:0007669"/>
    <property type="project" value="InterPro"/>
</dbReference>
<evidence type="ECO:0000256" key="3">
    <source>
        <dbReference type="ARBA" id="ARBA00023004"/>
    </source>
</evidence>
<accession>A0A1T4VFN0</accession>
<dbReference type="InterPro" id="IPR036909">
    <property type="entry name" value="Cyt_c-like_dom_sf"/>
</dbReference>
<dbReference type="STRING" id="1121442.SAMN02745702_00209"/>
<keyword evidence="1 4" id="KW-0349">Heme</keyword>
<dbReference type="AlphaFoldDB" id="A0A1T4VFN0"/>
<dbReference type="OrthoDB" id="5340148at2"/>
<dbReference type="SUPFAM" id="SSF46626">
    <property type="entry name" value="Cytochrome c"/>
    <property type="match status" value="1"/>
</dbReference>
<keyword evidence="2 4" id="KW-0479">Metal-binding</keyword>
<feature type="signal peptide" evidence="5">
    <location>
        <begin position="1"/>
        <end position="24"/>
    </location>
</feature>
<evidence type="ECO:0000256" key="1">
    <source>
        <dbReference type="ARBA" id="ARBA00022617"/>
    </source>
</evidence>
<feature type="domain" description="Cytochrome c" evidence="6">
    <location>
        <begin position="21"/>
        <end position="104"/>
    </location>
</feature>
<dbReference type="Pfam" id="PF00034">
    <property type="entry name" value="Cytochrom_C"/>
    <property type="match status" value="1"/>
</dbReference>
<gene>
    <name evidence="7" type="ORF">SAMN02745702_00209</name>
</gene>
<evidence type="ECO:0000256" key="4">
    <source>
        <dbReference type="PROSITE-ProRule" id="PRU00433"/>
    </source>
</evidence>
<keyword evidence="8" id="KW-1185">Reference proteome</keyword>
<dbReference type="GO" id="GO:0046872">
    <property type="term" value="F:metal ion binding"/>
    <property type="evidence" value="ECO:0007669"/>
    <property type="project" value="UniProtKB-KW"/>
</dbReference>
<dbReference type="InterPro" id="IPR009056">
    <property type="entry name" value="Cyt_c-like_dom"/>
</dbReference>
<evidence type="ECO:0000256" key="2">
    <source>
        <dbReference type="ARBA" id="ARBA00022723"/>
    </source>
</evidence>
<dbReference type="Proteomes" id="UP000189733">
    <property type="component" value="Unassembled WGS sequence"/>
</dbReference>